<keyword evidence="2" id="KW-0653">Protein transport</keyword>
<evidence type="ECO:0000256" key="2">
    <source>
        <dbReference type="ARBA" id="ARBA00022927"/>
    </source>
</evidence>
<proteinExistence type="predicted"/>
<accession>A0A0H5R6Q4</accession>
<dbReference type="Pfam" id="PF23411">
    <property type="entry name" value="Beta-prop_Vps41"/>
    <property type="match status" value="1"/>
</dbReference>
<dbReference type="InterPro" id="IPR000547">
    <property type="entry name" value="Clathrin_H-chain/VPS_repeat"/>
</dbReference>
<dbReference type="PANTHER" id="PTHR12616:SF1">
    <property type="entry name" value="VACUOLAR PROTEIN SORTING-ASSOCIATED PROTEIN 41 HOMOLOG"/>
    <property type="match status" value="1"/>
</dbReference>
<dbReference type="InterPro" id="IPR045111">
    <property type="entry name" value="Vps41/Vps8"/>
</dbReference>
<reference evidence="5" key="1">
    <citation type="submission" date="2015-04" db="EMBL/GenBank/DDBJ databases">
        <title>The genome sequence of the plant pathogenic Rhizarian Plasmodiophora brassicae reveals insights in its biotrophic life cycle and the origin of chitin synthesis.</title>
        <authorList>
            <person name="Schwelm A."/>
            <person name="Fogelqvist J."/>
            <person name="Knaust A."/>
            <person name="Julke S."/>
            <person name="Lilja T."/>
            <person name="Dhandapani V."/>
            <person name="Bonilla-Rosso G."/>
            <person name="Karlsson M."/>
            <person name="Shevchenko A."/>
            <person name="Choi S.R."/>
            <person name="Kim H.G."/>
            <person name="Park J.Y."/>
            <person name="Lim Y.P."/>
            <person name="Ludwig-Muller J."/>
            <person name="Dixelius C."/>
        </authorList>
    </citation>
    <scope>NUCLEOTIDE SEQUENCE</scope>
    <source>
        <tissue evidence="5">Potato root galls</tissue>
    </source>
</reference>
<evidence type="ECO:0000256" key="1">
    <source>
        <dbReference type="ARBA" id="ARBA00022448"/>
    </source>
</evidence>
<dbReference type="GO" id="GO:0034058">
    <property type="term" value="P:endosomal vesicle fusion"/>
    <property type="evidence" value="ECO:0007669"/>
    <property type="project" value="TreeGrafter"/>
</dbReference>
<dbReference type="EMBL" id="HACM01003532">
    <property type="protein sequence ID" value="CRZ03974.1"/>
    <property type="molecule type" value="Transcribed_RNA"/>
</dbReference>
<dbReference type="GO" id="GO:0005770">
    <property type="term" value="C:late endosome"/>
    <property type="evidence" value="ECO:0007669"/>
    <property type="project" value="TreeGrafter"/>
</dbReference>
<evidence type="ECO:0000259" key="4">
    <source>
        <dbReference type="Pfam" id="PF23411"/>
    </source>
</evidence>
<dbReference type="InterPro" id="IPR001680">
    <property type="entry name" value="WD40_rpt"/>
</dbReference>
<feature type="domain" description="Vps41 beta-propeller" evidence="4">
    <location>
        <begin position="93"/>
        <end position="292"/>
    </location>
</feature>
<dbReference type="AlphaFoldDB" id="A0A0H5R6Q4"/>
<dbReference type="GO" id="GO:0016236">
    <property type="term" value="P:macroautophagy"/>
    <property type="evidence" value="ECO:0007669"/>
    <property type="project" value="TreeGrafter"/>
</dbReference>
<dbReference type="Pfam" id="PF23556">
    <property type="entry name" value="TPR_Vps41"/>
    <property type="match status" value="1"/>
</dbReference>
<dbReference type="InterPro" id="IPR015943">
    <property type="entry name" value="WD40/YVTN_repeat-like_dom_sf"/>
</dbReference>
<protein>
    <recommendedName>
        <fullName evidence="4">Vps41 beta-propeller domain-containing protein</fullName>
    </recommendedName>
</protein>
<organism evidence="5">
    <name type="scientific">Spongospora subterranea</name>
    <dbReference type="NCBI Taxonomy" id="70186"/>
    <lineage>
        <taxon>Eukaryota</taxon>
        <taxon>Sar</taxon>
        <taxon>Rhizaria</taxon>
        <taxon>Endomyxa</taxon>
        <taxon>Phytomyxea</taxon>
        <taxon>Plasmodiophorida</taxon>
        <taxon>Plasmodiophoridae</taxon>
        <taxon>Spongospora</taxon>
    </lineage>
</organism>
<evidence type="ECO:0000313" key="5">
    <source>
        <dbReference type="EMBL" id="CRZ03974.1"/>
    </source>
</evidence>
<dbReference type="SUPFAM" id="SSF50978">
    <property type="entry name" value="WD40 repeat-like"/>
    <property type="match status" value="1"/>
</dbReference>
<feature type="repeat" description="CHCR" evidence="3">
    <location>
        <begin position="575"/>
        <end position="725"/>
    </location>
</feature>
<dbReference type="PROSITE" id="PS50236">
    <property type="entry name" value="CHCR"/>
    <property type="match status" value="1"/>
</dbReference>
<dbReference type="PANTHER" id="PTHR12616">
    <property type="entry name" value="VACUOLAR PROTEIN SORTING VPS41"/>
    <property type="match status" value="1"/>
</dbReference>
<dbReference type="GO" id="GO:0030897">
    <property type="term" value="C:HOPS complex"/>
    <property type="evidence" value="ECO:0007669"/>
    <property type="project" value="TreeGrafter"/>
</dbReference>
<dbReference type="GO" id="GO:0006623">
    <property type="term" value="P:protein targeting to vacuole"/>
    <property type="evidence" value="ECO:0007669"/>
    <property type="project" value="InterPro"/>
</dbReference>
<dbReference type="InterPro" id="IPR036322">
    <property type="entry name" value="WD40_repeat_dom_sf"/>
</dbReference>
<dbReference type="SMART" id="SM00299">
    <property type="entry name" value="CLH"/>
    <property type="match status" value="1"/>
</dbReference>
<name>A0A0H5R6Q4_9EUKA</name>
<dbReference type="GO" id="GO:0009267">
    <property type="term" value="P:cellular response to starvation"/>
    <property type="evidence" value="ECO:0007669"/>
    <property type="project" value="TreeGrafter"/>
</dbReference>
<evidence type="ECO:0000256" key="3">
    <source>
        <dbReference type="PROSITE-ProRule" id="PRU01006"/>
    </source>
</evidence>
<dbReference type="Gene3D" id="2.130.10.10">
    <property type="entry name" value="YVTN repeat-like/Quinoprotein amine dehydrogenase"/>
    <property type="match status" value="1"/>
</dbReference>
<sequence>LGSVQITAAVNRNRSLHIHRDTFQTGGGLCAQCWYRMAIVSARCNHCADRSHNEMDVDTTWTGVDGENTEPILHYQAFNQDGFLQASLRESGGATCFCMCGKHVVVGTQNGAVHVFNKRGVRVRTFKLQKTPINAVAVDDKNETIAASSLDGTVMVADILRSDKDPSTLYFGQTIFALAFRPTHTSLVRSIAVGGESGQLILNSSNWFSNQDVVLHSGEGSISAISWSGFIIAWTNAVGTKVFDLASNERVAFIAQERPHPDCPCFLSWISNSILIIAQGDTIHVLQVSGSVGHLLSKFQTSYAIQGCVPYEGELLAILSPGPAMHLVSIDNNTHTTFLLPQPAMGVVRGVALLPGVALCIIVLFKIDIGVARPRDDDDHIAHLLSLGKTYDAIKFALDPAITLRYHNVDYLAIMHLTDLLDKKKFDEVADITPKLLQQNMPLWEKWVVYVHSVDLLVETIARIVPCDETNALSPIIYDMVLTQTAHRDADLLLDLLRKWPPFHYNPDKVLKACLEAEEIVQSSASFPFCLAQLYNRTSQPAEALKILVCIGSEEVFDILSRHNDLLEDVGIKELVAISPVKATNLLVQVNISPREVVEKLQDSRPNLHAFLNALFEFDRSAGSQFHTMQLSLYAEFQPDRLLHFLRQSTCYRLETALEVSQQHLLVDCQLYLLKRMGNNMAVLDLLVESNDIAGAIDFVEEVKSKRLKSHLFTLLLATNERITAALTHLRRGFIDPIAFILNVPDDAVIDDIKRKMSALISGYLTEISVQEMCKKIIRIDCVQLLLQVQRVQSSAIVIDPLSPTCCPGCDHPVFDQRSDLAISGSLIVQHAECVSGPPPPRIHR</sequence>
<keyword evidence="1" id="KW-0813">Transport</keyword>
<feature type="non-terminal residue" evidence="5">
    <location>
        <position position="1"/>
    </location>
</feature>
<dbReference type="InterPro" id="IPR057780">
    <property type="entry name" value="Beta-prop_Vps41"/>
</dbReference>
<dbReference type="SMART" id="SM00320">
    <property type="entry name" value="WD40"/>
    <property type="match status" value="2"/>
</dbReference>